<proteinExistence type="predicted"/>
<reference evidence="2 4" key="1">
    <citation type="journal article" date="2012" name="Nature">
        <title>Algal genomes reveal evolutionary mosaicism and the fate of nucleomorphs.</title>
        <authorList>
            <consortium name="DOE Joint Genome Institute"/>
            <person name="Curtis B.A."/>
            <person name="Tanifuji G."/>
            <person name="Burki F."/>
            <person name="Gruber A."/>
            <person name="Irimia M."/>
            <person name="Maruyama S."/>
            <person name="Arias M.C."/>
            <person name="Ball S.G."/>
            <person name="Gile G.H."/>
            <person name="Hirakawa Y."/>
            <person name="Hopkins J.F."/>
            <person name="Kuo A."/>
            <person name="Rensing S.A."/>
            <person name="Schmutz J."/>
            <person name="Symeonidi A."/>
            <person name="Elias M."/>
            <person name="Eveleigh R.J."/>
            <person name="Herman E.K."/>
            <person name="Klute M.J."/>
            <person name="Nakayama T."/>
            <person name="Obornik M."/>
            <person name="Reyes-Prieto A."/>
            <person name="Armbrust E.V."/>
            <person name="Aves S.J."/>
            <person name="Beiko R.G."/>
            <person name="Coutinho P."/>
            <person name="Dacks J.B."/>
            <person name="Durnford D.G."/>
            <person name="Fast N.M."/>
            <person name="Green B.R."/>
            <person name="Grisdale C.J."/>
            <person name="Hempel F."/>
            <person name="Henrissat B."/>
            <person name="Hoppner M.P."/>
            <person name="Ishida K."/>
            <person name="Kim E."/>
            <person name="Koreny L."/>
            <person name="Kroth P.G."/>
            <person name="Liu Y."/>
            <person name="Malik S.B."/>
            <person name="Maier U.G."/>
            <person name="McRose D."/>
            <person name="Mock T."/>
            <person name="Neilson J.A."/>
            <person name="Onodera N.T."/>
            <person name="Poole A.M."/>
            <person name="Pritham E.J."/>
            <person name="Richards T.A."/>
            <person name="Rocap G."/>
            <person name="Roy S.W."/>
            <person name="Sarai C."/>
            <person name="Schaack S."/>
            <person name="Shirato S."/>
            <person name="Slamovits C.H."/>
            <person name="Spencer D.F."/>
            <person name="Suzuki S."/>
            <person name="Worden A.Z."/>
            <person name="Zauner S."/>
            <person name="Barry K."/>
            <person name="Bell C."/>
            <person name="Bharti A.K."/>
            <person name="Crow J.A."/>
            <person name="Grimwood J."/>
            <person name="Kramer R."/>
            <person name="Lindquist E."/>
            <person name="Lucas S."/>
            <person name="Salamov A."/>
            <person name="McFadden G.I."/>
            <person name="Lane C.E."/>
            <person name="Keeling P.J."/>
            <person name="Gray M.W."/>
            <person name="Grigoriev I.V."/>
            <person name="Archibald J.M."/>
        </authorList>
    </citation>
    <scope>NUCLEOTIDE SEQUENCE</scope>
    <source>
        <strain evidence="2 4">CCMP2712</strain>
    </source>
</reference>
<protein>
    <submittedName>
        <fullName evidence="2 3">Uncharacterized protein</fullName>
    </submittedName>
</protein>
<dbReference type="EnsemblProtists" id="EKX38935">
    <property type="protein sequence ID" value="EKX38935"/>
    <property type="gene ID" value="GUITHDRAFT_115040"/>
</dbReference>
<dbReference type="KEGG" id="gtt:GUITHDRAFT_115040"/>
<evidence type="ECO:0000313" key="4">
    <source>
        <dbReference type="Proteomes" id="UP000011087"/>
    </source>
</evidence>
<sequence>MARPSSASSKSNVPGKKVVGVVDTFRQSKPGRRTSSCDMTPTKPSLECYQGQKDEEHAHSSMADMKRRCPPMGKNESEWVRSEHPGLLTMHDGTKRWYHCERCSYFNNRLYHSKMHYLRIHVKNGKSVIRKRKYHNESDMAPNVPILSHQSLEMPPRMERPMHHPSYSIPKQPEMVSAVPGSARNVMLPSKPVPKYNPGFGGPLVMFSEVHPRSSCSDYTTIQDGSEPKKRRKSNFKKVTRKRLDFECKDGGPWSPDTAKILTFCDSSIGSGIPESKPLFLDLGVSNLNMVNSIPCKANAVSWPRVKSETVTVKSEEGAGASIDKGLNECEVKKERNIEDDLSEHRDDGSIPMQLLTPQTSPSRPISIKSPMLHSPQHFFLCGDGSTLEGYPSVTPDRLKTPTRIPADDAVLHLCTSISSGDRMRTRAFTPMKGSSNPHVEAENAILESLICHEIMDTTIAFNDLDNFDDWGDNQKEIENDLNTWQPASSDGICAAT</sequence>
<reference evidence="3" key="3">
    <citation type="submission" date="2016-03" db="UniProtKB">
        <authorList>
            <consortium name="EnsemblProtists"/>
        </authorList>
    </citation>
    <scope>IDENTIFICATION</scope>
</reference>
<dbReference type="GeneID" id="17295586"/>
<feature type="region of interest" description="Disordered" evidence="1">
    <location>
        <begin position="343"/>
        <end position="364"/>
    </location>
</feature>
<dbReference type="PaxDb" id="55529-EKX38935"/>
<evidence type="ECO:0000313" key="3">
    <source>
        <dbReference type="EnsemblProtists" id="EKX38935"/>
    </source>
</evidence>
<feature type="region of interest" description="Disordered" evidence="1">
    <location>
        <begin position="1"/>
        <end position="78"/>
    </location>
</feature>
<dbReference type="AlphaFoldDB" id="L1ISX2"/>
<dbReference type="EMBL" id="JH993044">
    <property type="protein sequence ID" value="EKX38935.1"/>
    <property type="molecule type" value="Genomic_DNA"/>
</dbReference>
<gene>
    <name evidence="2" type="ORF">GUITHDRAFT_115040</name>
</gene>
<accession>L1ISX2</accession>
<reference evidence="4" key="2">
    <citation type="submission" date="2012-11" db="EMBL/GenBank/DDBJ databases">
        <authorList>
            <person name="Kuo A."/>
            <person name="Curtis B.A."/>
            <person name="Tanifuji G."/>
            <person name="Burki F."/>
            <person name="Gruber A."/>
            <person name="Irimia M."/>
            <person name="Maruyama S."/>
            <person name="Arias M.C."/>
            <person name="Ball S.G."/>
            <person name="Gile G.H."/>
            <person name="Hirakawa Y."/>
            <person name="Hopkins J.F."/>
            <person name="Rensing S.A."/>
            <person name="Schmutz J."/>
            <person name="Symeonidi A."/>
            <person name="Elias M."/>
            <person name="Eveleigh R.J."/>
            <person name="Herman E.K."/>
            <person name="Klute M.J."/>
            <person name="Nakayama T."/>
            <person name="Obornik M."/>
            <person name="Reyes-Prieto A."/>
            <person name="Armbrust E.V."/>
            <person name="Aves S.J."/>
            <person name="Beiko R.G."/>
            <person name="Coutinho P."/>
            <person name="Dacks J.B."/>
            <person name="Durnford D.G."/>
            <person name="Fast N.M."/>
            <person name="Green B.R."/>
            <person name="Grisdale C."/>
            <person name="Hempe F."/>
            <person name="Henrissat B."/>
            <person name="Hoppner M.P."/>
            <person name="Ishida K.-I."/>
            <person name="Kim E."/>
            <person name="Koreny L."/>
            <person name="Kroth P.G."/>
            <person name="Liu Y."/>
            <person name="Malik S.-B."/>
            <person name="Maier U.G."/>
            <person name="McRose D."/>
            <person name="Mock T."/>
            <person name="Neilson J.A."/>
            <person name="Onodera N.T."/>
            <person name="Poole A.M."/>
            <person name="Pritham E.J."/>
            <person name="Richards T.A."/>
            <person name="Rocap G."/>
            <person name="Roy S.W."/>
            <person name="Sarai C."/>
            <person name="Schaack S."/>
            <person name="Shirato S."/>
            <person name="Slamovits C.H."/>
            <person name="Spencer D.F."/>
            <person name="Suzuki S."/>
            <person name="Worden A.Z."/>
            <person name="Zauner S."/>
            <person name="Barry K."/>
            <person name="Bell C."/>
            <person name="Bharti A.K."/>
            <person name="Crow J.A."/>
            <person name="Grimwood J."/>
            <person name="Kramer R."/>
            <person name="Lindquist E."/>
            <person name="Lucas S."/>
            <person name="Salamov A."/>
            <person name="McFadden G.I."/>
            <person name="Lane C.E."/>
            <person name="Keeling P.J."/>
            <person name="Gray M.W."/>
            <person name="Grigoriev I.V."/>
            <person name="Archibald J.M."/>
        </authorList>
    </citation>
    <scope>NUCLEOTIDE SEQUENCE</scope>
    <source>
        <strain evidence="4">CCMP2712</strain>
    </source>
</reference>
<keyword evidence="4" id="KW-1185">Reference proteome</keyword>
<dbReference type="Proteomes" id="UP000011087">
    <property type="component" value="Unassembled WGS sequence"/>
</dbReference>
<dbReference type="RefSeq" id="XP_005825915.1">
    <property type="nucleotide sequence ID" value="XM_005825858.1"/>
</dbReference>
<feature type="compositionally biased region" description="Polar residues" evidence="1">
    <location>
        <begin position="33"/>
        <end position="43"/>
    </location>
</feature>
<dbReference type="HOGENOM" id="CLU_549159_0_0_1"/>
<name>L1ISX2_GUITC</name>
<feature type="compositionally biased region" description="Basic and acidic residues" evidence="1">
    <location>
        <begin position="52"/>
        <end position="67"/>
    </location>
</feature>
<feature type="compositionally biased region" description="Polar residues" evidence="1">
    <location>
        <begin position="1"/>
        <end position="12"/>
    </location>
</feature>
<organism evidence="2">
    <name type="scientific">Guillardia theta (strain CCMP2712)</name>
    <name type="common">Cryptophyte</name>
    <dbReference type="NCBI Taxonomy" id="905079"/>
    <lineage>
        <taxon>Eukaryota</taxon>
        <taxon>Cryptophyceae</taxon>
        <taxon>Pyrenomonadales</taxon>
        <taxon>Geminigeraceae</taxon>
        <taxon>Guillardia</taxon>
    </lineage>
</organism>
<evidence type="ECO:0000256" key="1">
    <source>
        <dbReference type="SAM" id="MobiDB-lite"/>
    </source>
</evidence>
<evidence type="ECO:0000313" key="2">
    <source>
        <dbReference type="EMBL" id="EKX38935.1"/>
    </source>
</evidence>